<accession>A0ABT7X3U4</accession>
<sequence length="333" mass="39323">MEKGEKIKVYFRMKSRCYGLFNIIQMGANGIVDLKITDYYNTCIIVTDEVNDNEKGYLTEDEMEKARIFNQVEMTYHKDGSFLHKIKDRGNIKYSNPYGQGKRWTSTDNISDFQPVFNIAIRRMQIYNKSCEEPILKSKESAYICENDELFEENGTYLVVCYIRNKKFPVNRFTNFQSYSDIITSLNDELDLCIFIQRHKYNKPEPYYSKHFKCMITPYLDNSINFCNIESAKEEMMDKLKNAVFDPVFNHFLQVMTDGNFINLTEDKLKLIDQIDIFYSGKESQLPVSKPFFIKLALNYLGDKLVEFNKLPSNMKQNLIHLWNNELEKHQNS</sequence>
<evidence type="ECO:0000313" key="1">
    <source>
        <dbReference type="EMBL" id="MDN0048603.1"/>
    </source>
</evidence>
<organism evidence="1 2">
    <name type="scientific">Bacteroides gallinaceum</name>
    <dbReference type="NCBI Taxonomy" id="1462571"/>
    <lineage>
        <taxon>Bacteria</taxon>
        <taxon>Pseudomonadati</taxon>
        <taxon>Bacteroidota</taxon>
        <taxon>Bacteroidia</taxon>
        <taxon>Bacteroidales</taxon>
        <taxon>Bacteroidaceae</taxon>
        <taxon>Bacteroides</taxon>
    </lineage>
</organism>
<reference evidence="1" key="2">
    <citation type="submission" date="2024-05" db="EMBL/GenBank/DDBJ databases">
        <title>Identification and characterization of horizontal gene transfer across gut microbiota members of farm animals based on homology search.</title>
        <authorList>
            <person name="Schwarzerova J."/>
            <person name="Nykrynova M."/>
            <person name="Jureckova K."/>
            <person name="Cejkova D."/>
            <person name="Rychlik I."/>
        </authorList>
    </citation>
    <scope>NUCLEOTIDE SEQUENCE</scope>
    <source>
        <strain evidence="1">84_SSukc20</strain>
    </source>
</reference>
<proteinExistence type="predicted"/>
<evidence type="ECO:0000313" key="2">
    <source>
        <dbReference type="Proteomes" id="UP001167871"/>
    </source>
</evidence>
<gene>
    <name evidence="1" type="ORF">QVO10_04245</name>
</gene>
<comment type="caution">
    <text evidence="1">The sequence shown here is derived from an EMBL/GenBank/DDBJ whole genome shotgun (WGS) entry which is preliminary data.</text>
</comment>
<dbReference type="EMBL" id="JAUEII010000006">
    <property type="protein sequence ID" value="MDN0048603.1"/>
    <property type="molecule type" value="Genomic_DNA"/>
</dbReference>
<keyword evidence="2" id="KW-1185">Reference proteome</keyword>
<protein>
    <submittedName>
        <fullName evidence="1">Uncharacterized protein</fullName>
    </submittedName>
</protein>
<dbReference type="Proteomes" id="UP001167871">
    <property type="component" value="Unassembled WGS sequence"/>
</dbReference>
<name>A0ABT7X3U4_9BACE</name>
<dbReference type="RefSeq" id="WP_301639139.1">
    <property type="nucleotide sequence ID" value="NZ_JAUEII010000006.1"/>
</dbReference>
<reference evidence="1" key="1">
    <citation type="submission" date="2023-06" db="EMBL/GenBank/DDBJ databases">
        <authorList>
            <person name="Zeman M."/>
            <person name="Kubasova T."/>
            <person name="Jahodarova E."/>
            <person name="Nykrynova M."/>
            <person name="Rychlik I."/>
        </authorList>
    </citation>
    <scope>NUCLEOTIDE SEQUENCE</scope>
    <source>
        <strain evidence="1">84_SSukc20</strain>
    </source>
</reference>